<name>A0A8A0RLR6_9FIRM</name>
<dbReference type="CDD" id="cd00077">
    <property type="entry name" value="HDc"/>
    <property type="match status" value="1"/>
</dbReference>
<dbReference type="Proteomes" id="UP000662904">
    <property type="component" value="Chromosome"/>
</dbReference>
<feature type="transmembrane region" description="Helical" evidence="1">
    <location>
        <begin position="114"/>
        <end position="142"/>
    </location>
</feature>
<feature type="domain" description="HD-GYP" evidence="4">
    <location>
        <begin position="368"/>
        <end position="563"/>
    </location>
</feature>
<dbReference type="EC" id="3.1.4.-" evidence="5"/>
<accession>A0A8A0RLR6</accession>
<dbReference type="InterPro" id="IPR029787">
    <property type="entry name" value="Nucleotide_cyclase"/>
</dbReference>
<dbReference type="PROSITE" id="PS50887">
    <property type="entry name" value="GGDEF"/>
    <property type="match status" value="1"/>
</dbReference>
<dbReference type="NCBIfam" id="TIGR00254">
    <property type="entry name" value="GGDEF"/>
    <property type="match status" value="1"/>
</dbReference>
<dbReference type="PANTHER" id="PTHR43155">
    <property type="entry name" value="CYCLIC DI-GMP PHOSPHODIESTERASE PA4108-RELATED"/>
    <property type="match status" value="1"/>
</dbReference>
<dbReference type="InterPro" id="IPR037522">
    <property type="entry name" value="HD_GYP_dom"/>
</dbReference>
<feature type="domain" description="GGDEF" evidence="2">
    <location>
        <begin position="223"/>
        <end position="356"/>
    </location>
</feature>
<gene>
    <name evidence="5" type="ORF">H0A61_01552</name>
</gene>
<evidence type="ECO:0000313" key="6">
    <source>
        <dbReference type="Proteomes" id="UP000662904"/>
    </source>
</evidence>
<feature type="transmembrane region" description="Helical" evidence="1">
    <location>
        <begin position="162"/>
        <end position="179"/>
    </location>
</feature>
<dbReference type="EMBL" id="CP059066">
    <property type="protein sequence ID" value="QSQ09193.1"/>
    <property type="molecule type" value="Genomic_DNA"/>
</dbReference>
<evidence type="ECO:0000256" key="1">
    <source>
        <dbReference type="SAM" id="Phobius"/>
    </source>
</evidence>
<dbReference type="AlphaFoldDB" id="A0A8A0RLR6"/>
<keyword evidence="1" id="KW-1133">Transmembrane helix</keyword>
<dbReference type="Pfam" id="PF13493">
    <property type="entry name" value="DUF4118"/>
    <property type="match status" value="1"/>
</dbReference>
<dbReference type="InterPro" id="IPR003607">
    <property type="entry name" value="HD/PDEase_dom"/>
</dbReference>
<dbReference type="KEGG" id="kme:H0A61_01552"/>
<sequence length="569" mass="65756">MFSLNEKRMKRNSCINEYIAIAKIFCALLISIILISYFFIDRLSIFNSIWMIISLYIFILILMLSLWNYFQKNITGCSFVPKILDVFILLIFFFSITFIIYFTGAHESNYKNLYFLLTIIYTLRFGLNFGIAVSMLSSAGIVFNDIVLQPALEYNIYLESDLITIAILFLTSWLLGNFIKTEEKRLQQLEKIANVDGLTGLYNHRFFQEKLDWEIKKCERNKKSLALMMIDIDFFKLYNDSYGHLKGDILLKEFSQIILSNIRKCDTAARYGGDEFTVIFPDLDGKQARSIGERLQKTIKEKFNKDFNFTNNTMSVSIGIALYPEHADNKKDLIKKADEAMYKAKYVNNKIQLYYSVLDDLKSTMNNSEIELLNSIKTLISIINAKDRYTFGHSERVVCYTRVIAEALGLKGKDLKTLIYGAYLHDIGKIEIDREILNKQGALTEDEWEIIKKHPNWGADIIKPISSLVDSLPVILYHHEKMDGTGYPFGLKGREIPLSARILAVADSFDAMTSDRPYKKAMSLKEAIKELERDCNTHFDSKIVRAFVQVIDKYKNVDEILDDLSIKDF</sequence>
<dbReference type="SUPFAM" id="SSF55073">
    <property type="entry name" value="Nucleotide cyclase"/>
    <property type="match status" value="1"/>
</dbReference>
<dbReference type="Gene3D" id="1.10.3210.10">
    <property type="entry name" value="Hypothetical protein af1432"/>
    <property type="match status" value="1"/>
</dbReference>
<keyword evidence="6" id="KW-1185">Reference proteome</keyword>
<evidence type="ECO:0000259" key="2">
    <source>
        <dbReference type="PROSITE" id="PS50887"/>
    </source>
</evidence>
<evidence type="ECO:0000259" key="4">
    <source>
        <dbReference type="PROSITE" id="PS51832"/>
    </source>
</evidence>
<keyword evidence="1" id="KW-0472">Membrane</keyword>
<feature type="transmembrane region" description="Helical" evidence="1">
    <location>
        <begin position="20"/>
        <end position="40"/>
    </location>
</feature>
<dbReference type="SUPFAM" id="SSF109604">
    <property type="entry name" value="HD-domain/PDEase-like"/>
    <property type="match status" value="1"/>
</dbReference>
<dbReference type="PANTHER" id="PTHR43155:SF2">
    <property type="entry name" value="CYCLIC DI-GMP PHOSPHODIESTERASE PA4108"/>
    <property type="match status" value="1"/>
</dbReference>
<dbReference type="Gene3D" id="3.30.70.270">
    <property type="match status" value="1"/>
</dbReference>
<dbReference type="InterPro" id="IPR025201">
    <property type="entry name" value="KdpD_TM"/>
</dbReference>
<dbReference type="InterPro" id="IPR043128">
    <property type="entry name" value="Rev_trsase/Diguanyl_cyclase"/>
</dbReference>
<dbReference type="PROSITE" id="PS51832">
    <property type="entry name" value="HD_GYP"/>
    <property type="match status" value="1"/>
</dbReference>
<dbReference type="SMART" id="SM00471">
    <property type="entry name" value="HDc"/>
    <property type="match status" value="1"/>
</dbReference>
<dbReference type="CDD" id="cd01949">
    <property type="entry name" value="GGDEF"/>
    <property type="match status" value="1"/>
</dbReference>
<dbReference type="PROSITE" id="PS51831">
    <property type="entry name" value="HD"/>
    <property type="match status" value="1"/>
</dbReference>
<dbReference type="InterPro" id="IPR000160">
    <property type="entry name" value="GGDEF_dom"/>
</dbReference>
<dbReference type="GO" id="GO:0016787">
    <property type="term" value="F:hydrolase activity"/>
    <property type="evidence" value="ECO:0007669"/>
    <property type="project" value="UniProtKB-KW"/>
</dbReference>
<feature type="domain" description="HD" evidence="3">
    <location>
        <begin position="390"/>
        <end position="512"/>
    </location>
</feature>
<proteinExistence type="predicted"/>
<keyword evidence="5" id="KW-0378">Hydrolase</keyword>
<dbReference type="InterPro" id="IPR006674">
    <property type="entry name" value="HD_domain"/>
</dbReference>
<dbReference type="Pfam" id="PF13487">
    <property type="entry name" value="HD_5"/>
    <property type="match status" value="1"/>
</dbReference>
<dbReference type="SMART" id="SM00267">
    <property type="entry name" value="GGDEF"/>
    <property type="match status" value="1"/>
</dbReference>
<protein>
    <submittedName>
        <fullName evidence="5">Cyclic di-GMP phosphodiesterase</fullName>
        <ecNumber evidence="5">3.1.4.-</ecNumber>
    </submittedName>
</protein>
<dbReference type="FunFam" id="3.30.70.270:FF:000001">
    <property type="entry name" value="Diguanylate cyclase domain protein"/>
    <property type="match status" value="1"/>
</dbReference>
<evidence type="ECO:0000259" key="3">
    <source>
        <dbReference type="PROSITE" id="PS51831"/>
    </source>
</evidence>
<reference evidence="5" key="1">
    <citation type="submission" date="2020-07" db="EMBL/GenBank/DDBJ databases">
        <title>Koleobacter methoxysyntrophicus gen. nov., sp. nov., a novel anaerobic bacterium isolated from deep subsurface oil field and proposal of Koleobacterales ord. nov. in the phylum Firmicutes.</title>
        <authorList>
            <person name="Sakamoto S."/>
            <person name="Tamaki H."/>
        </authorList>
    </citation>
    <scope>NUCLEOTIDE SEQUENCE</scope>
    <source>
        <strain evidence="5">NRmbB1</strain>
    </source>
</reference>
<feature type="transmembrane region" description="Helical" evidence="1">
    <location>
        <begin position="49"/>
        <end position="70"/>
    </location>
</feature>
<dbReference type="Pfam" id="PF00990">
    <property type="entry name" value="GGDEF"/>
    <property type="match status" value="1"/>
</dbReference>
<keyword evidence="1" id="KW-0812">Transmembrane</keyword>
<feature type="transmembrane region" description="Helical" evidence="1">
    <location>
        <begin position="82"/>
        <end position="102"/>
    </location>
</feature>
<evidence type="ECO:0000313" key="5">
    <source>
        <dbReference type="EMBL" id="QSQ09193.1"/>
    </source>
</evidence>
<organism evidence="5 6">
    <name type="scientific">Koleobacter methoxysyntrophicus</name>
    <dbReference type="NCBI Taxonomy" id="2751313"/>
    <lineage>
        <taxon>Bacteria</taxon>
        <taxon>Bacillati</taxon>
        <taxon>Bacillota</taxon>
        <taxon>Clostridia</taxon>
        <taxon>Koleobacterales</taxon>
        <taxon>Koleobacteraceae</taxon>
        <taxon>Koleobacter</taxon>
    </lineage>
</organism>